<evidence type="ECO:0000256" key="1">
    <source>
        <dbReference type="SAM" id="MobiDB-lite"/>
    </source>
</evidence>
<dbReference type="AlphaFoldDB" id="A0AAV2TS54"/>
<feature type="region of interest" description="Disordered" evidence="1">
    <location>
        <begin position="1"/>
        <end position="41"/>
    </location>
</feature>
<comment type="caution">
    <text evidence="2">The sequence shown here is derived from an EMBL/GenBank/DDBJ whole genome shotgun (WGS) entry which is preliminary data.</text>
</comment>
<protein>
    <submittedName>
        <fullName evidence="2">Uncharacterized protein</fullName>
    </submittedName>
</protein>
<evidence type="ECO:0000313" key="2">
    <source>
        <dbReference type="EMBL" id="CAL5139054.1"/>
    </source>
</evidence>
<dbReference type="EMBL" id="CAXLJL010000589">
    <property type="protein sequence ID" value="CAL5139054.1"/>
    <property type="molecule type" value="Genomic_DNA"/>
</dbReference>
<feature type="region of interest" description="Disordered" evidence="1">
    <location>
        <begin position="542"/>
        <end position="601"/>
    </location>
</feature>
<accession>A0AAV2TS54</accession>
<reference evidence="2" key="1">
    <citation type="submission" date="2024-06" db="EMBL/GenBank/DDBJ databases">
        <authorList>
            <person name="Liu X."/>
            <person name="Lenzi L."/>
            <person name="Haldenby T S."/>
            <person name="Uol C."/>
        </authorList>
    </citation>
    <scope>NUCLEOTIDE SEQUENCE</scope>
</reference>
<dbReference type="Proteomes" id="UP001497525">
    <property type="component" value="Unassembled WGS sequence"/>
</dbReference>
<feature type="region of interest" description="Disordered" evidence="1">
    <location>
        <begin position="75"/>
        <end position="148"/>
    </location>
</feature>
<gene>
    <name evidence="2" type="ORF">CDAUBV1_LOCUS14103</name>
</gene>
<proteinExistence type="predicted"/>
<evidence type="ECO:0000313" key="3">
    <source>
        <dbReference type="Proteomes" id="UP001497525"/>
    </source>
</evidence>
<feature type="compositionally biased region" description="Polar residues" evidence="1">
    <location>
        <begin position="80"/>
        <end position="94"/>
    </location>
</feature>
<feature type="compositionally biased region" description="Polar residues" evidence="1">
    <location>
        <begin position="542"/>
        <end position="571"/>
    </location>
</feature>
<name>A0AAV2TS54_CALDB</name>
<feature type="compositionally biased region" description="Polar residues" evidence="1">
    <location>
        <begin position="137"/>
        <end position="147"/>
    </location>
</feature>
<feature type="compositionally biased region" description="Basic and acidic residues" evidence="1">
    <location>
        <begin position="14"/>
        <end position="29"/>
    </location>
</feature>
<feature type="compositionally biased region" description="Polar residues" evidence="1">
    <location>
        <begin position="106"/>
        <end position="128"/>
    </location>
</feature>
<organism evidence="2 3">
    <name type="scientific">Calicophoron daubneyi</name>
    <name type="common">Rumen fluke</name>
    <name type="synonym">Paramphistomum daubneyi</name>
    <dbReference type="NCBI Taxonomy" id="300641"/>
    <lineage>
        <taxon>Eukaryota</taxon>
        <taxon>Metazoa</taxon>
        <taxon>Spiralia</taxon>
        <taxon>Lophotrochozoa</taxon>
        <taxon>Platyhelminthes</taxon>
        <taxon>Trematoda</taxon>
        <taxon>Digenea</taxon>
        <taxon>Plagiorchiida</taxon>
        <taxon>Pronocephalata</taxon>
        <taxon>Paramphistomoidea</taxon>
        <taxon>Paramphistomidae</taxon>
        <taxon>Calicophoron</taxon>
    </lineage>
</organism>
<sequence>MRILSEQPMPRTRNSHERQNNNNKDDHETSSQYKTLSMGDIGTHSNSNFSLRSSDAVSCWGDVPKRPTRLADLITEIDGESSTAQRSTSTNTGSTHRHTERYHDVQPNSSKTYSPRSKQTSSCSTESRNSNEESGSKTKSSTGNNTAGREKLLEWLRSSQAKRDENNRQVFTRWIDRIESMSNQEAVAANLSSAAAAAAAIAAAGNTVGHLDFQHNTLFAPPTLPGLLTTPAFVIGNPVSVMPNINPQGNAHFSKTNSPFQTPVNAAYLPTLLSTKASGLNGTSFVPGFNSLLTNLASPSNNLIEGLHNEANINSPTDSSSLTPDMIKPDLMSQTQNNAHICGSGLTSFCSDSSGSSMSNCESISPPQSVITPGSVNSGLVSDENEVNRQNKQSAPNMYPQQHPPLGQLDAAAMTPNQGIPGGYQPHSYYITMPYVSDPLCPQMFYYYYYQNQLSSIMSAASGTGSQAKSFGINQPFVYFVPTAPTGAQIPSTGQPFYMTENYYCMPAIHQVPEAVGFDGISRMPDSSSSGIQNSTTYSSGVPMNSIYSNEPNKTDGTTVTDVSASETNSILPGGGMTSGESIQLEHDESTRNSGNQSADPLEFDVNKWYAVLQDISSNATSDSTPGPNSGLDSNAVMHQVRSEQPLLLDGGPVNS</sequence>